<proteinExistence type="predicted"/>
<name>A0AAV3A7G0_PYXAD</name>
<sequence>MSNLTFQKCRKIIPERYSMYHDDISGKRGIRRRLGRSVALTIPGRTMKQEMLIPLEHGLIIRNSWKTFPRSRERCCPVTSEMGSYYACGDSS</sequence>
<dbReference type="AlphaFoldDB" id="A0AAV3A7G0"/>
<evidence type="ECO:0000313" key="1">
    <source>
        <dbReference type="EMBL" id="DBA17903.1"/>
    </source>
</evidence>
<organism evidence="1 2">
    <name type="scientific">Pyxicephalus adspersus</name>
    <name type="common">African bullfrog</name>
    <dbReference type="NCBI Taxonomy" id="30357"/>
    <lineage>
        <taxon>Eukaryota</taxon>
        <taxon>Metazoa</taxon>
        <taxon>Chordata</taxon>
        <taxon>Craniata</taxon>
        <taxon>Vertebrata</taxon>
        <taxon>Euteleostomi</taxon>
        <taxon>Amphibia</taxon>
        <taxon>Batrachia</taxon>
        <taxon>Anura</taxon>
        <taxon>Neobatrachia</taxon>
        <taxon>Ranoidea</taxon>
        <taxon>Pyxicephalidae</taxon>
        <taxon>Pyxicephalinae</taxon>
        <taxon>Pyxicephalus</taxon>
    </lineage>
</organism>
<protein>
    <submittedName>
        <fullName evidence="1">Uncharacterized protein</fullName>
    </submittedName>
</protein>
<comment type="caution">
    <text evidence="1">The sequence shown here is derived from an EMBL/GenBank/DDBJ whole genome shotgun (WGS) entry which is preliminary data.</text>
</comment>
<evidence type="ECO:0000313" key="2">
    <source>
        <dbReference type="Proteomes" id="UP001181693"/>
    </source>
</evidence>
<accession>A0AAV3A7G0</accession>
<dbReference type="EMBL" id="DYDO01000009">
    <property type="protein sequence ID" value="DBA17903.1"/>
    <property type="molecule type" value="Genomic_DNA"/>
</dbReference>
<dbReference type="Proteomes" id="UP001181693">
    <property type="component" value="Unassembled WGS sequence"/>
</dbReference>
<reference evidence="1" key="1">
    <citation type="thesis" date="2020" institute="ProQuest LLC" country="789 East Eisenhower Parkway, Ann Arbor, MI, USA">
        <title>Comparative Genomics and Chromosome Evolution.</title>
        <authorList>
            <person name="Mudd A.B."/>
        </authorList>
    </citation>
    <scope>NUCLEOTIDE SEQUENCE</scope>
    <source>
        <strain evidence="1">1538</strain>
        <tissue evidence="1">Blood</tissue>
    </source>
</reference>
<keyword evidence="2" id="KW-1185">Reference proteome</keyword>
<gene>
    <name evidence="1" type="ORF">GDO54_016214</name>
</gene>